<evidence type="ECO:0000313" key="3">
    <source>
        <dbReference type="EMBL" id="BDI05139.1"/>
    </source>
</evidence>
<feature type="transmembrane region" description="Helical" evidence="2">
    <location>
        <begin position="58"/>
        <end position="79"/>
    </location>
</feature>
<name>A0ABM7YL22_9BURK</name>
<evidence type="ECO:0000256" key="2">
    <source>
        <dbReference type="SAM" id="Phobius"/>
    </source>
</evidence>
<proteinExistence type="predicted"/>
<keyword evidence="2" id="KW-0472">Membrane</keyword>
<evidence type="ECO:0000313" key="4">
    <source>
        <dbReference type="Proteomes" id="UP001057498"/>
    </source>
</evidence>
<keyword evidence="4" id="KW-1185">Reference proteome</keyword>
<dbReference type="EMBL" id="AP025730">
    <property type="protein sequence ID" value="BDI05139.1"/>
    <property type="molecule type" value="Genomic_DNA"/>
</dbReference>
<reference evidence="3" key="1">
    <citation type="submission" date="2022-04" db="EMBL/GenBank/DDBJ databases">
        <title>Whole genome sequence of Sphaerotilus sp. FB-5.</title>
        <authorList>
            <person name="Takeda M."/>
            <person name="Narihara S."/>
            <person name="Akimoto M."/>
            <person name="Akimoto R."/>
            <person name="Nishiyashiki S."/>
            <person name="Murakami T."/>
        </authorList>
    </citation>
    <scope>NUCLEOTIDE SEQUENCE</scope>
    <source>
        <strain evidence="3">FB-5</strain>
    </source>
</reference>
<keyword evidence="2" id="KW-0812">Transmembrane</keyword>
<organism evidence="3 4">
    <name type="scientific">Sphaerotilus microaerophilus</name>
    <dbReference type="NCBI Taxonomy" id="2914710"/>
    <lineage>
        <taxon>Bacteria</taxon>
        <taxon>Pseudomonadati</taxon>
        <taxon>Pseudomonadota</taxon>
        <taxon>Betaproteobacteria</taxon>
        <taxon>Burkholderiales</taxon>
        <taxon>Sphaerotilaceae</taxon>
        <taxon>Sphaerotilus</taxon>
    </lineage>
</organism>
<gene>
    <name evidence="3" type="ORF">CATMQ487_21090</name>
</gene>
<protein>
    <submittedName>
        <fullName evidence="3">Uncharacterized protein</fullName>
    </submittedName>
</protein>
<dbReference type="RefSeq" id="WP_251973200.1">
    <property type="nucleotide sequence ID" value="NZ_AP025730.1"/>
</dbReference>
<sequence length="80" mass="8440">MTTTPARSPCWSTSSFGRAPDTTPQELCALGEHLSLCRGRHGRWSALSCAMQALRGIVAARAMTAWLVAGLLLAVVIAVS</sequence>
<accession>A0ABM7YL22</accession>
<dbReference type="Proteomes" id="UP001057498">
    <property type="component" value="Chromosome"/>
</dbReference>
<feature type="compositionally biased region" description="Polar residues" evidence="1">
    <location>
        <begin position="1"/>
        <end position="16"/>
    </location>
</feature>
<keyword evidence="2" id="KW-1133">Transmembrane helix</keyword>
<evidence type="ECO:0000256" key="1">
    <source>
        <dbReference type="SAM" id="MobiDB-lite"/>
    </source>
</evidence>
<feature type="region of interest" description="Disordered" evidence="1">
    <location>
        <begin position="1"/>
        <end position="20"/>
    </location>
</feature>